<gene>
    <name evidence="1" type="ORF">I4X03_014610</name>
</gene>
<reference evidence="1 2" key="2">
    <citation type="submission" date="2021-08" db="EMBL/GenBank/DDBJ databases">
        <title>Massilia sp. R798.</title>
        <authorList>
            <person name="Baek J.H."/>
            <person name="Jung H.S."/>
            <person name="Kim K.R."/>
            <person name="Jeon C.O."/>
        </authorList>
    </citation>
    <scope>NUCLEOTIDE SEQUENCE [LARGE SCALE GENOMIC DNA]</scope>
    <source>
        <strain evidence="1 2">R798</strain>
    </source>
</reference>
<evidence type="ECO:0000313" key="2">
    <source>
        <dbReference type="Proteomes" id="UP000809349"/>
    </source>
</evidence>
<proteinExistence type="predicted"/>
<sequence>MKTGQVIVTQAWWLTPYFYCLAAFCALTGQEPDIDKLKAVIDRALKTKIVWK</sequence>
<keyword evidence="2" id="KW-1185">Reference proteome</keyword>
<accession>A0ABS7SRA8</accession>
<evidence type="ECO:0000313" key="1">
    <source>
        <dbReference type="EMBL" id="MBZ2208494.1"/>
    </source>
</evidence>
<protein>
    <submittedName>
        <fullName evidence="1">Uncharacterized protein</fullName>
    </submittedName>
</protein>
<dbReference type="EMBL" id="JAFBIL020000005">
    <property type="protein sequence ID" value="MBZ2208494.1"/>
    <property type="molecule type" value="Genomic_DNA"/>
</dbReference>
<comment type="caution">
    <text evidence="1">The sequence shown here is derived from an EMBL/GenBank/DDBJ whole genome shotgun (WGS) entry which is preliminary data.</text>
</comment>
<dbReference type="RefSeq" id="WP_223468974.1">
    <property type="nucleotide sequence ID" value="NZ_JAFBIL020000005.1"/>
</dbReference>
<organism evidence="1 2">
    <name type="scientific">Massilia soli</name>
    <dbReference type="NCBI Taxonomy" id="2792854"/>
    <lineage>
        <taxon>Bacteria</taxon>
        <taxon>Pseudomonadati</taxon>
        <taxon>Pseudomonadota</taxon>
        <taxon>Betaproteobacteria</taxon>
        <taxon>Burkholderiales</taxon>
        <taxon>Oxalobacteraceae</taxon>
        <taxon>Telluria group</taxon>
        <taxon>Massilia</taxon>
    </lineage>
</organism>
<reference evidence="1 2" key="1">
    <citation type="submission" date="2021-01" db="EMBL/GenBank/DDBJ databases">
        <authorList>
            <person name="Ruan W."/>
            <person name="Khan S.A."/>
            <person name="Jeon C.O."/>
        </authorList>
    </citation>
    <scope>NUCLEOTIDE SEQUENCE [LARGE SCALE GENOMIC DNA]</scope>
    <source>
        <strain evidence="1 2">R798</strain>
    </source>
</reference>
<name>A0ABS7SRA8_9BURK</name>
<dbReference type="Proteomes" id="UP000809349">
    <property type="component" value="Unassembled WGS sequence"/>
</dbReference>